<evidence type="ECO:0000256" key="3">
    <source>
        <dbReference type="ARBA" id="ARBA00022723"/>
    </source>
</evidence>
<keyword evidence="8" id="KW-1185">Reference proteome</keyword>
<sequence>MSLPAYFFAHGAPSLVLEDHGYTRFLKDFAQTLPRRPKGIVIFSAHWEAPVQQVCLVDTYDTIHDFYGFPEEMYQMTYPAPGDAALSGKVAALLTDAGITSERDTERGLDHGAWAVLKLLFPEADIPVVAMSVNRALSNGQQYEIGKALGELRKQDVLIIGSGGIVHNLRQIHWNAGPDHVEAWPREFDAWIARRLENWNTDELFRYRELAPFAAQSVPTSEHFIPLLLAMGAGDAGRKARRLHQSYQWGTLSLSAWEFQ</sequence>
<evidence type="ECO:0000256" key="4">
    <source>
        <dbReference type="ARBA" id="ARBA00022833"/>
    </source>
</evidence>
<evidence type="ECO:0000259" key="6">
    <source>
        <dbReference type="Pfam" id="PF02900"/>
    </source>
</evidence>
<proteinExistence type="inferred from homology"/>
<dbReference type="RefSeq" id="WP_148453565.1">
    <property type="nucleotide sequence ID" value="NZ_VSDO01000003.1"/>
</dbReference>
<feature type="domain" description="Extradiol ring-cleavage dioxygenase class III enzyme subunit B" evidence="6">
    <location>
        <begin position="20"/>
        <end position="248"/>
    </location>
</feature>
<evidence type="ECO:0000313" key="8">
    <source>
        <dbReference type="Proteomes" id="UP000325218"/>
    </source>
</evidence>
<dbReference type="Gene3D" id="3.40.830.10">
    <property type="entry name" value="LigB-like"/>
    <property type="match status" value="1"/>
</dbReference>
<evidence type="ECO:0000256" key="2">
    <source>
        <dbReference type="ARBA" id="ARBA00007581"/>
    </source>
</evidence>
<dbReference type="SUPFAM" id="SSF53213">
    <property type="entry name" value="LigB-like"/>
    <property type="match status" value="1"/>
</dbReference>
<evidence type="ECO:0000256" key="1">
    <source>
        <dbReference type="ARBA" id="ARBA00001947"/>
    </source>
</evidence>
<protein>
    <submittedName>
        <fullName evidence="7">Dioxygenase</fullName>
    </submittedName>
</protein>
<organism evidence="7 8">
    <name type="scientific">Paenibacillus faecis</name>
    <dbReference type="NCBI Taxonomy" id="862114"/>
    <lineage>
        <taxon>Bacteria</taxon>
        <taxon>Bacillati</taxon>
        <taxon>Bacillota</taxon>
        <taxon>Bacilli</taxon>
        <taxon>Bacillales</taxon>
        <taxon>Paenibacillaceae</taxon>
        <taxon>Paenibacillus</taxon>
    </lineage>
</organism>
<keyword evidence="4" id="KW-0862">Zinc</keyword>
<comment type="cofactor">
    <cofactor evidence="1">
        <name>Zn(2+)</name>
        <dbReference type="ChEBI" id="CHEBI:29105"/>
    </cofactor>
</comment>
<dbReference type="EMBL" id="VSDO01000003">
    <property type="protein sequence ID" value="TYA12139.1"/>
    <property type="molecule type" value="Genomic_DNA"/>
</dbReference>
<dbReference type="OrthoDB" id="9790889at2"/>
<comment type="similarity">
    <text evidence="2">Belongs to the DODA-type extradiol aromatic ring-opening dioxygenase family.</text>
</comment>
<dbReference type="GO" id="GO:0016702">
    <property type="term" value="F:oxidoreductase activity, acting on single donors with incorporation of molecular oxygen, incorporation of two atoms of oxygen"/>
    <property type="evidence" value="ECO:0007669"/>
    <property type="project" value="UniProtKB-ARBA"/>
</dbReference>
<dbReference type="AlphaFoldDB" id="A0A5D0CQA6"/>
<dbReference type="CDD" id="cd07363">
    <property type="entry name" value="45_DOPA_Dioxygenase"/>
    <property type="match status" value="1"/>
</dbReference>
<accession>A0A5D0CQA6</accession>
<dbReference type="PANTHER" id="PTHR30096:SF0">
    <property type="entry name" value="4,5-DOPA DIOXYGENASE EXTRADIOL-LIKE PROTEIN"/>
    <property type="match status" value="1"/>
</dbReference>
<evidence type="ECO:0000256" key="5">
    <source>
        <dbReference type="ARBA" id="ARBA00023002"/>
    </source>
</evidence>
<keyword evidence="3" id="KW-0479">Metal-binding</keyword>
<dbReference type="Proteomes" id="UP000325218">
    <property type="component" value="Unassembled WGS sequence"/>
</dbReference>
<dbReference type="InterPro" id="IPR014436">
    <property type="entry name" value="Extradiol_dOase_DODA"/>
</dbReference>
<dbReference type="GO" id="GO:0008270">
    <property type="term" value="F:zinc ion binding"/>
    <property type="evidence" value="ECO:0007669"/>
    <property type="project" value="InterPro"/>
</dbReference>
<reference evidence="7 8" key="1">
    <citation type="submission" date="2019-08" db="EMBL/GenBank/DDBJ databases">
        <title>Genome sequencing of Paenibacillus faecis DSM 23593(T).</title>
        <authorList>
            <person name="Kook J.-K."/>
            <person name="Park S.-N."/>
            <person name="Lim Y.K."/>
        </authorList>
    </citation>
    <scope>NUCLEOTIDE SEQUENCE [LARGE SCALE GENOMIC DNA]</scope>
    <source>
        <strain evidence="7 8">DSM 23593</strain>
    </source>
</reference>
<dbReference type="InterPro" id="IPR004183">
    <property type="entry name" value="Xdiol_dOase_suB"/>
</dbReference>
<gene>
    <name evidence="7" type="ORF">FRY98_15570</name>
</gene>
<keyword evidence="7" id="KW-0223">Dioxygenase</keyword>
<comment type="caution">
    <text evidence="7">The sequence shown here is derived from an EMBL/GenBank/DDBJ whole genome shotgun (WGS) entry which is preliminary data.</text>
</comment>
<dbReference type="Pfam" id="PF02900">
    <property type="entry name" value="LigB"/>
    <property type="match status" value="1"/>
</dbReference>
<dbReference type="PANTHER" id="PTHR30096">
    <property type="entry name" value="4,5-DOPA DIOXYGENASE EXTRADIOL-LIKE PROTEIN"/>
    <property type="match status" value="1"/>
</dbReference>
<evidence type="ECO:0000313" key="7">
    <source>
        <dbReference type="EMBL" id="TYA12139.1"/>
    </source>
</evidence>
<dbReference type="GO" id="GO:0008198">
    <property type="term" value="F:ferrous iron binding"/>
    <property type="evidence" value="ECO:0007669"/>
    <property type="project" value="InterPro"/>
</dbReference>
<name>A0A5D0CQA6_9BACL</name>
<dbReference type="PIRSF" id="PIRSF006157">
    <property type="entry name" value="Doxgns_DODA"/>
    <property type="match status" value="1"/>
</dbReference>
<keyword evidence="5" id="KW-0560">Oxidoreductase</keyword>